<evidence type="ECO:0000256" key="5">
    <source>
        <dbReference type="ARBA" id="ARBA00022692"/>
    </source>
</evidence>
<evidence type="ECO:0000313" key="14">
    <source>
        <dbReference type="WormBase" id="SRAE_0000011100"/>
    </source>
</evidence>
<dbReference type="WormBase" id="SRAE_0000011100">
    <property type="protein sequence ID" value="SRP05151"/>
    <property type="gene ID" value="WBGene00255848"/>
</dbReference>
<keyword evidence="12" id="KW-1185">Reference proteome</keyword>
<dbReference type="RefSeq" id="XP_024500188.1">
    <property type="nucleotide sequence ID" value="XM_024645957.1"/>
</dbReference>
<dbReference type="Gene3D" id="2.40.160.10">
    <property type="entry name" value="Porin"/>
    <property type="match status" value="1"/>
</dbReference>
<dbReference type="EMBL" id="LN609405">
    <property type="protein sequence ID" value="CEF60979.1"/>
    <property type="molecule type" value="Genomic_DNA"/>
</dbReference>
<keyword evidence="8" id="KW-0626">Porin</keyword>
<evidence type="ECO:0000256" key="4">
    <source>
        <dbReference type="ARBA" id="ARBA00022452"/>
    </source>
</evidence>
<reference evidence="12" key="2">
    <citation type="submission" date="2014-09" db="EMBL/GenBank/DDBJ databases">
        <authorList>
            <person name="Martin A.A."/>
        </authorList>
    </citation>
    <scope>NUCLEOTIDE SEQUENCE</scope>
    <source>
        <strain evidence="12">ED321</strain>
    </source>
</reference>
<dbReference type="OrthoDB" id="7827681at2759"/>
<accession>A0A090L0F5</accession>
<dbReference type="GO" id="GO:0005741">
    <property type="term" value="C:mitochondrial outer membrane"/>
    <property type="evidence" value="ECO:0007669"/>
    <property type="project" value="UniProtKB-SubCell"/>
</dbReference>
<evidence type="ECO:0000256" key="9">
    <source>
        <dbReference type="ARBA" id="ARBA00023128"/>
    </source>
</evidence>
<dbReference type="PANTHER" id="PTHR11743">
    <property type="entry name" value="VOLTAGE-DEPENDENT ANION-SELECTIVE CHANNEL"/>
    <property type="match status" value="1"/>
</dbReference>
<dbReference type="InterPro" id="IPR001925">
    <property type="entry name" value="Porin_Euk"/>
</dbReference>
<keyword evidence="3" id="KW-0813">Transport</keyword>
<keyword evidence="4" id="KW-1134">Transmembrane beta strand</keyword>
<dbReference type="FunFam" id="2.40.160.10:FF:000012">
    <property type="entry name" value="Voltage-dependent anion-selective channel"/>
    <property type="match status" value="1"/>
</dbReference>
<organism evidence="11">
    <name type="scientific">Strongyloides ratti</name>
    <name type="common">Parasitic roundworm</name>
    <dbReference type="NCBI Taxonomy" id="34506"/>
    <lineage>
        <taxon>Eukaryota</taxon>
        <taxon>Metazoa</taxon>
        <taxon>Ecdysozoa</taxon>
        <taxon>Nematoda</taxon>
        <taxon>Chromadorea</taxon>
        <taxon>Rhabditida</taxon>
        <taxon>Tylenchina</taxon>
        <taxon>Panagrolaimomorpha</taxon>
        <taxon>Strongyloidoidea</taxon>
        <taxon>Strongyloididae</taxon>
        <taxon>Strongyloides</taxon>
    </lineage>
</organism>
<dbReference type="GO" id="GO:0046930">
    <property type="term" value="C:pore complex"/>
    <property type="evidence" value="ECO:0007669"/>
    <property type="project" value="UniProtKB-KW"/>
</dbReference>
<evidence type="ECO:0000313" key="11">
    <source>
        <dbReference type="EMBL" id="CEF60979.1"/>
    </source>
</evidence>
<evidence type="ECO:0000256" key="6">
    <source>
        <dbReference type="ARBA" id="ARBA00022787"/>
    </source>
</evidence>
<reference evidence="13" key="3">
    <citation type="submission" date="2020-12" db="UniProtKB">
        <authorList>
            <consortium name="WormBaseParasite"/>
        </authorList>
    </citation>
    <scope>IDENTIFICATION</scope>
</reference>
<evidence type="ECO:0000313" key="13">
    <source>
        <dbReference type="WBParaSite" id="SRAE_0000011100.1"/>
    </source>
</evidence>
<keyword evidence="7" id="KW-0406">Ion transport</keyword>
<dbReference type="Proteomes" id="UP000035682">
    <property type="component" value="Unplaced"/>
</dbReference>
<sequence>MVPPSYADLGKAARDLFNKGHYVGNLKVDITNKSGYDKEYESKICASHDLTSETLVGNFDWKWKLPEQKITFTEKITSKNTLTSVVEIVDLLAKGSKVTLEGGFNLKNNSRSANMKTEFAKPNFKFNSNVSLLGNPVLDASAVYDLQNTLVGVQTIFDLGNSQVKSTNVTLSKVTPDFALTAFFNNGSVAGASIFQKASPTLDLGVQVSYKFGEGNTTYGLAAKYDVASDLTLKGKVNNASDVVLSATQRLSKELAVTGSTQFSLLSSKNGENKLGFGIEYSI</sequence>
<evidence type="ECO:0000256" key="2">
    <source>
        <dbReference type="ARBA" id="ARBA00007780"/>
    </source>
</evidence>
<keyword evidence="9" id="KW-0496">Mitochondrion</keyword>
<dbReference type="AlphaFoldDB" id="A0A090L0F5"/>
<keyword evidence="5" id="KW-0812">Transmembrane</keyword>
<reference evidence="11" key="1">
    <citation type="submission" date="2014-09" db="EMBL/GenBank/DDBJ databases">
        <authorList>
            <person name="Aslett A.Martin."/>
        </authorList>
    </citation>
    <scope>NUCLEOTIDE SEQUENCE</scope>
    <source>
        <strain evidence="11">ED321 Heterogonic</strain>
    </source>
</reference>
<keyword evidence="6" id="KW-1000">Mitochondrion outer membrane</keyword>
<name>A0A090L0F5_STRRB</name>
<keyword evidence="10" id="KW-0472">Membrane</keyword>
<dbReference type="SUPFAM" id="SSF56935">
    <property type="entry name" value="Porins"/>
    <property type="match status" value="1"/>
</dbReference>
<dbReference type="PANTHER" id="PTHR11743:SF70">
    <property type="entry name" value="GH26960P-RELATED"/>
    <property type="match status" value="1"/>
</dbReference>
<dbReference type="CTD" id="36373346"/>
<comment type="similarity">
    <text evidence="2">Belongs to the eukaryotic mitochondrial porin family.</text>
</comment>
<evidence type="ECO:0000256" key="1">
    <source>
        <dbReference type="ARBA" id="ARBA00004294"/>
    </source>
</evidence>
<comment type="subcellular location">
    <subcellularLocation>
        <location evidence="1">Mitochondrion outer membrane</location>
    </subcellularLocation>
</comment>
<dbReference type="PRINTS" id="PR00185">
    <property type="entry name" value="EUKARYTPORIN"/>
</dbReference>
<evidence type="ECO:0000313" key="12">
    <source>
        <dbReference type="Proteomes" id="UP000035682"/>
    </source>
</evidence>
<proteinExistence type="inferred from homology"/>
<dbReference type="CDD" id="cd07306">
    <property type="entry name" value="Porin3_VDAC"/>
    <property type="match status" value="1"/>
</dbReference>
<dbReference type="WBParaSite" id="SRAE_0000011100.1">
    <property type="protein sequence ID" value="SRAE_0000011100.1"/>
    <property type="gene ID" value="WBGene00255848"/>
</dbReference>
<evidence type="ECO:0000256" key="3">
    <source>
        <dbReference type="ARBA" id="ARBA00022448"/>
    </source>
</evidence>
<dbReference type="GO" id="GO:0008308">
    <property type="term" value="F:voltage-gated monoatomic anion channel activity"/>
    <property type="evidence" value="ECO:0007669"/>
    <property type="project" value="InterPro"/>
</dbReference>
<evidence type="ECO:0000256" key="8">
    <source>
        <dbReference type="ARBA" id="ARBA00023114"/>
    </source>
</evidence>
<protein>
    <submittedName>
        <fullName evidence="11 13">Porin, eukaryotic type family and Porin domain and Eukaryotic porin/Tom40 family-containing protein</fullName>
    </submittedName>
</protein>
<dbReference type="InterPro" id="IPR027246">
    <property type="entry name" value="Porin_Euk/Tom40"/>
</dbReference>
<dbReference type="GeneID" id="36373346"/>
<dbReference type="GO" id="GO:0015288">
    <property type="term" value="F:porin activity"/>
    <property type="evidence" value="ECO:0007669"/>
    <property type="project" value="UniProtKB-KW"/>
</dbReference>
<evidence type="ECO:0000256" key="10">
    <source>
        <dbReference type="ARBA" id="ARBA00023136"/>
    </source>
</evidence>
<dbReference type="InterPro" id="IPR023614">
    <property type="entry name" value="Porin_dom_sf"/>
</dbReference>
<evidence type="ECO:0000256" key="7">
    <source>
        <dbReference type="ARBA" id="ARBA00023065"/>
    </source>
</evidence>
<dbReference type="Pfam" id="PF01459">
    <property type="entry name" value="Porin_3"/>
    <property type="match status" value="1"/>
</dbReference>
<gene>
    <name evidence="11 13 14" type="ORF">SRAE_0000011100</name>
</gene>
<dbReference type="OMA" id="MAPPCYA"/>